<accession>A0A6B2R433</accession>
<evidence type="ECO:0000256" key="4">
    <source>
        <dbReference type="ARBA" id="ARBA00022840"/>
    </source>
</evidence>
<gene>
    <name evidence="8" type="ORF">G3I67_03015</name>
</gene>
<dbReference type="InterPro" id="IPR027417">
    <property type="entry name" value="P-loop_NTPase"/>
</dbReference>
<dbReference type="PANTHER" id="PTHR42794">
    <property type="entry name" value="HEMIN IMPORT ATP-BINDING PROTEIN HMUV"/>
    <property type="match status" value="1"/>
</dbReference>
<evidence type="ECO:0000256" key="3">
    <source>
        <dbReference type="ARBA" id="ARBA00022741"/>
    </source>
</evidence>
<dbReference type="InterPro" id="IPR003439">
    <property type="entry name" value="ABC_transporter-like_ATP-bd"/>
</dbReference>
<evidence type="ECO:0000259" key="7">
    <source>
        <dbReference type="PROSITE" id="PS50893"/>
    </source>
</evidence>
<evidence type="ECO:0000256" key="1">
    <source>
        <dbReference type="ARBA" id="ARBA00022448"/>
    </source>
</evidence>
<dbReference type="PROSITE" id="PS00211">
    <property type="entry name" value="ABC_TRANSPORTER_1"/>
    <property type="match status" value="1"/>
</dbReference>
<keyword evidence="2" id="KW-1003">Cell membrane</keyword>
<keyword evidence="4 8" id="KW-0067">ATP-binding</keyword>
<proteinExistence type="predicted"/>
<dbReference type="GO" id="GO:0016887">
    <property type="term" value="F:ATP hydrolysis activity"/>
    <property type="evidence" value="ECO:0007669"/>
    <property type="project" value="InterPro"/>
</dbReference>
<keyword evidence="3" id="KW-0547">Nucleotide-binding</keyword>
<dbReference type="InterPro" id="IPR003593">
    <property type="entry name" value="AAA+_ATPase"/>
</dbReference>
<keyword evidence="2" id="KW-0472">Membrane</keyword>
<organism evidence="8">
    <name type="scientific">Sheuella amnicola</name>
    <dbReference type="NCBI Taxonomy" id="2707330"/>
    <lineage>
        <taxon>Bacteria</taxon>
        <taxon>Pseudomonadati</taxon>
        <taxon>Pseudomonadota</taxon>
        <taxon>Betaproteobacteria</taxon>
        <taxon>Burkholderiales</taxon>
        <taxon>Alcaligenaceae</taxon>
        <taxon>Sheuella</taxon>
    </lineage>
</organism>
<dbReference type="SMART" id="SM00382">
    <property type="entry name" value="AAA"/>
    <property type="match status" value="1"/>
</dbReference>
<feature type="domain" description="ABC transporter" evidence="7">
    <location>
        <begin position="3"/>
        <end position="243"/>
    </location>
</feature>
<dbReference type="CDD" id="cd03214">
    <property type="entry name" value="ABC_Iron-Siderophores_B12_Hemin"/>
    <property type="match status" value="1"/>
</dbReference>
<comment type="caution">
    <text evidence="8">The sequence shown here is derived from an EMBL/GenBank/DDBJ whole genome shotgun (WGS) entry which is preliminary data.</text>
</comment>
<dbReference type="Gene3D" id="3.40.50.300">
    <property type="entry name" value="P-loop containing nucleotide triphosphate hydrolases"/>
    <property type="match status" value="1"/>
</dbReference>
<dbReference type="RefSeq" id="WP_163651516.1">
    <property type="nucleotide sequence ID" value="NZ_JAAGRN010000002.1"/>
</dbReference>
<comment type="function">
    <text evidence="6">Part of the ABC transporter complex HmuTUV involved in hemin import. Responsible for energy coupling to the transport system.</text>
</comment>
<evidence type="ECO:0000313" key="8">
    <source>
        <dbReference type="EMBL" id="NDY82195.1"/>
    </source>
</evidence>
<evidence type="ECO:0000256" key="6">
    <source>
        <dbReference type="ARBA" id="ARBA00037066"/>
    </source>
</evidence>
<dbReference type="EMBL" id="JAAGRN010000002">
    <property type="protein sequence ID" value="NDY82195.1"/>
    <property type="molecule type" value="Genomic_DNA"/>
</dbReference>
<dbReference type="NCBIfam" id="NF010068">
    <property type="entry name" value="PRK13548.1"/>
    <property type="match status" value="1"/>
</dbReference>
<dbReference type="Pfam" id="PF00005">
    <property type="entry name" value="ABC_tran"/>
    <property type="match status" value="1"/>
</dbReference>
<dbReference type="InterPro" id="IPR017871">
    <property type="entry name" value="ABC_transporter-like_CS"/>
</dbReference>
<evidence type="ECO:0000256" key="5">
    <source>
        <dbReference type="ARBA" id="ARBA00022967"/>
    </source>
</evidence>
<dbReference type="PANTHER" id="PTHR42794:SF1">
    <property type="entry name" value="HEMIN IMPORT ATP-BINDING PROTEIN HMUV"/>
    <property type="match status" value="1"/>
</dbReference>
<dbReference type="AlphaFoldDB" id="A0A6B2R433"/>
<keyword evidence="5" id="KW-1278">Translocase</keyword>
<reference evidence="8" key="1">
    <citation type="submission" date="2020-02" db="EMBL/GenBank/DDBJ databases">
        <authorList>
            <person name="Chen W.-M."/>
        </authorList>
    </citation>
    <scope>NUCLEOTIDE SEQUENCE</scope>
    <source>
        <strain evidence="8">NBD-18</strain>
    </source>
</reference>
<evidence type="ECO:0000256" key="2">
    <source>
        <dbReference type="ARBA" id="ARBA00022475"/>
    </source>
</evidence>
<dbReference type="GO" id="GO:0005524">
    <property type="term" value="F:ATP binding"/>
    <property type="evidence" value="ECO:0007669"/>
    <property type="project" value="UniProtKB-KW"/>
</dbReference>
<keyword evidence="1" id="KW-0813">Transport</keyword>
<dbReference type="PROSITE" id="PS50893">
    <property type="entry name" value="ABC_TRANSPORTER_2"/>
    <property type="match status" value="1"/>
</dbReference>
<dbReference type="SUPFAM" id="SSF52540">
    <property type="entry name" value="P-loop containing nucleoside triphosphate hydrolases"/>
    <property type="match status" value="1"/>
</dbReference>
<protein>
    <submittedName>
        <fullName evidence="8">Heme ABC transporter ATP-binding protein</fullName>
    </submittedName>
</protein>
<name>A0A6B2R433_9BURK</name>
<sequence>MSLQLKNLCIQRGNRRVLDNVSLDLEHGRLYAVLGANGAGKSSLVGALAGEIKPTHGTIHFDSSDLTSLSVKRQARIRAVLLQNSELQFPFNVKEVVAMGGYPFEEASTQQVDAWIAEALSFVDADQLIDRPYQQLSGGEQRRIQFARVLAQCLAMEQIEGRVHLFLDEPLANLDPKHQTRLMRTLQKLARERQFTILIVLHDVSLASYCDEILLIANQAVVAKGSPAAVLNPDNLRQVFDTEMIVLAHPQDQSKLVVLPASL</sequence>